<gene>
    <name evidence="2" type="ORF">A2W41_04160</name>
</gene>
<name>A0A1G2G107_9BACT</name>
<reference evidence="2 3" key="1">
    <citation type="journal article" date="2016" name="Nat. Commun.">
        <title>Thousands of microbial genomes shed light on interconnected biogeochemical processes in an aquifer system.</title>
        <authorList>
            <person name="Anantharaman K."/>
            <person name="Brown C.T."/>
            <person name="Hug L.A."/>
            <person name="Sharon I."/>
            <person name="Castelle C.J."/>
            <person name="Probst A.J."/>
            <person name="Thomas B.C."/>
            <person name="Singh A."/>
            <person name="Wilkins M.J."/>
            <person name="Karaoz U."/>
            <person name="Brodie E.L."/>
            <person name="Williams K.H."/>
            <person name="Hubbard S.S."/>
            <person name="Banfield J.F."/>
        </authorList>
    </citation>
    <scope>NUCLEOTIDE SEQUENCE [LARGE SCALE GENOMIC DNA]</scope>
</reference>
<protein>
    <submittedName>
        <fullName evidence="2">Uncharacterized protein</fullName>
    </submittedName>
</protein>
<sequence length="182" mass="20039">MDIFSAAANFDPIAMIVRFFRLPFWGVLILTLKIIAGIVVVFSVFGIIMAIIRTIPYRDKISARMPDFSADGAVVKRDKIAKADWAQLVSSAASATDENASLVVIRADKIVDNVLKKTGIPGETMGDRISAVAFQLKSINDLWEVHRLRNRIAHDPQTSVTASALGGIIKKYENVLRELDVI</sequence>
<feature type="transmembrane region" description="Helical" evidence="1">
    <location>
        <begin position="24"/>
        <end position="52"/>
    </location>
</feature>
<evidence type="ECO:0000313" key="2">
    <source>
        <dbReference type="EMBL" id="OGZ43501.1"/>
    </source>
</evidence>
<organism evidence="2 3">
    <name type="scientific">Candidatus Ryanbacteria bacterium RIFCSPHIGHO2_01_45_13</name>
    <dbReference type="NCBI Taxonomy" id="1802112"/>
    <lineage>
        <taxon>Bacteria</taxon>
        <taxon>Candidatus Ryaniibacteriota</taxon>
    </lineage>
</organism>
<dbReference type="AlphaFoldDB" id="A0A1G2G107"/>
<keyword evidence="1" id="KW-1133">Transmembrane helix</keyword>
<keyword evidence="1" id="KW-0812">Transmembrane</keyword>
<keyword evidence="1" id="KW-0472">Membrane</keyword>
<dbReference type="EMBL" id="MHNI01000005">
    <property type="protein sequence ID" value="OGZ43501.1"/>
    <property type="molecule type" value="Genomic_DNA"/>
</dbReference>
<evidence type="ECO:0000256" key="1">
    <source>
        <dbReference type="SAM" id="Phobius"/>
    </source>
</evidence>
<accession>A0A1G2G107</accession>
<proteinExistence type="predicted"/>
<comment type="caution">
    <text evidence="2">The sequence shown here is derived from an EMBL/GenBank/DDBJ whole genome shotgun (WGS) entry which is preliminary data.</text>
</comment>
<evidence type="ECO:0000313" key="3">
    <source>
        <dbReference type="Proteomes" id="UP000176700"/>
    </source>
</evidence>
<dbReference type="Proteomes" id="UP000176700">
    <property type="component" value="Unassembled WGS sequence"/>
</dbReference>